<dbReference type="PANTHER" id="PTHR11165">
    <property type="entry name" value="SKP1"/>
    <property type="match status" value="1"/>
</dbReference>
<dbReference type="InterPro" id="IPR011333">
    <property type="entry name" value="SKP1/BTB/POZ_sf"/>
</dbReference>
<proteinExistence type="inferred from homology"/>
<accession>A0A914C6K4</accession>
<feature type="transmembrane region" description="Helical" evidence="3">
    <location>
        <begin position="251"/>
        <end position="270"/>
    </location>
</feature>
<dbReference type="CDD" id="cd18322">
    <property type="entry name" value="BTB_POZ_SKP1"/>
    <property type="match status" value="1"/>
</dbReference>
<dbReference type="WBParaSite" id="ACRNAN_Path_404.g1534.t2">
    <property type="protein sequence ID" value="ACRNAN_Path_404.g1534.t2"/>
    <property type="gene ID" value="ACRNAN_Path_404.g1534"/>
</dbReference>
<evidence type="ECO:0000313" key="5">
    <source>
        <dbReference type="Proteomes" id="UP000887540"/>
    </source>
</evidence>
<dbReference type="InterPro" id="IPR016073">
    <property type="entry name" value="Skp1_comp_POZ"/>
</dbReference>
<keyword evidence="2" id="KW-0833">Ubl conjugation pathway</keyword>
<sequence>MGSQTEESANMPSTSTATYVPTLSTAISTPSMPNAVAISAKLFEALFEAIPQVGVQGFMFMQNYGQQLKYMPSENFMELIDFVLLISIILSLISVSNNLIGYKSNVQKISDRNNTFYAKFNLEDEIQKGEKLREEILGERLTKEDEDRKFALINIQGHERYYMEKLSMRGPEGKWKYIAAAFRIFWRFCTISSRFICFWMFVLAYENTPLTIVASLALHIIITTIALFSFQDLRFLKGRDEQPFTKFQQMVNLLTNITMQIFSPIYLSLWDAQIKPIDEPLHLLKPQYTTPREKIEEYNNILDIHNIPNGVQWRYLHRRKPLVGPGDESNETREIDSNSSDIVRWCKKDGYAWRLIAELDDELDANGNFENKILLQSNDDEVFEVDEYVIRLSTKLQIPAQGTDEEDTVEAPILKIKEANSAILKKVIEWCHYHKADPLPQDESNTTIPNWDAEFLKVDNATLFKLTMAADYLGIQGLIDVTYELVANVLE</sequence>
<name>A0A914C6K4_9BILA</name>
<evidence type="ECO:0000256" key="1">
    <source>
        <dbReference type="ARBA" id="ARBA00009993"/>
    </source>
</evidence>
<dbReference type="InterPro" id="IPR001232">
    <property type="entry name" value="SKP1-like"/>
</dbReference>
<feature type="transmembrane region" description="Helical" evidence="3">
    <location>
        <begin position="79"/>
        <end position="100"/>
    </location>
</feature>
<dbReference type="GO" id="GO:0006511">
    <property type="term" value="P:ubiquitin-dependent protein catabolic process"/>
    <property type="evidence" value="ECO:0007669"/>
    <property type="project" value="InterPro"/>
</dbReference>
<evidence type="ECO:0000313" key="6">
    <source>
        <dbReference type="WBParaSite" id="ACRNAN_Path_404.g1534.t2"/>
    </source>
</evidence>
<feature type="transmembrane region" description="Helical" evidence="3">
    <location>
        <begin position="210"/>
        <end position="230"/>
    </location>
</feature>
<dbReference type="InterPro" id="IPR016897">
    <property type="entry name" value="SKP1"/>
</dbReference>
<dbReference type="SUPFAM" id="SSF54695">
    <property type="entry name" value="POZ domain"/>
    <property type="match status" value="1"/>
</dbReference>
<evidence type="ECO:0000256" key="3">
    <source>
        <dbReference type="SAM" id="Phobius"/>
    </source>
</evidence>
<evidence type="ECO:0000256" key="2">
    <source>
        <dbReference type="ARBA" id="ARBA00022786"/>
    </source>
</evidence>
<dbReference type="Gene3D" id="3.30.710.10">
    <property type="entry name" value="Potassium Channel Kv1.1, Chain A"/>
    <property type="match status" value="1"/>
</dbReference>
<evidence type="ECO:0000259" key="4">
    <source>
        <dbReference type="Pfam" id="PF03931"/>
    </source>
</evidence>
<dbReference type="InterPro" id="IPR036296">
    <property type="entry name" value="SKP1-like_dim_sf"/>
</dbReference>
<dbReference type="SUPFAM" id="SSF81382">
    <property type="entry name" value="Skp1 dimerisation domain-like"/>
    <property type="match status" value="1"/>
</dbReference>
<dbReference type="SMART" id="SM00512">
    <property type="entry name" value="Skp1"/>
    <property type="match status" value="1"/>
</dbReference>
<organism evidence="5 6">
    <name type="scientific">Acrobeloides nanus</name>
    <dbReference type="NCBI Taxonomy" id="290746"/>
    <lineage>
        <taxon>Eukaryota</taxon>
        <taxon>Metazoa</taxon>
        <taxon>Ecdysozoa</taxon>
        <taxon>Nematoda</taxon>
        <taxon>Chromadorea</taxon>
        <taxon>Rhabditida</taxon>
        <taxon>Tylenchina</taxon>
        <taxon>Cephalobomorpha</taxon>
        <taxon>Cephaloboidea</taxon>
        <taxon>Cephalobidae</taxon>
        <taxon>Acrobeloides</taxon>
    </lineage>
</organism>
<protein>
    <submittedName>
        <fullName evidence="6">XK-related protein</fullName>
    </submittedName>
</protein>
<dbReference type="Pfam" id="PF03931">
    <property type="entry name" value="Skp1_POZ"/>
    <property type="match status" value="1"/>
</dbReference>
<feature type="transmembrane region" description="Helical" evidence="3">
    <location>
        <begin position="184"/>
        <end position="204"/>
    </location>
</feature>
<reference evidence="6" key="1">
    <citation type="submission" date="2022-11" db="UniProtKB">
        <authorList>
            <consortium name="WormBaseParasite"/>
        </authorList>
    </citation>
    <scope>IDENTIFICATION</scope>
</reference>
<dbReference type="AlphaFoldDB" id="A0A914C6K4"/>
<dbReference type="Proteomes" id="UP000887540">
    <property type="component" value="Unplaced"/>
</dbReference>
<feature type="domain" description="SKP1 component POZ" evidence="4">
    <location>
        <begin position="371"/>
        <end position="435"/>
    </location>
</feature>
<keyword evidence="3" id="KW-1133">Transmembrane helix</keyword>
<comment type="similarity">
    <text evidence="1">Belongs to the SKP1 family.</text>
</comment>
<keyword evidence="3" id="KW-0812">Transmembrane</keyword>
<keyword evidence="5" id="KW-1185">Reference proteome</keyword>
<keyword evidence="3" id="KW-0472">Membrane</keyword>